<evidence type="ECO:0000256" key="2">
    <source>
        <dbReference type="ARBA" id="ARBA00022475"/>
    </source>
</evidence>
<feature type="transmembrane region" description="Helical" evidence="6">
    <location>
        <begin position="252"/>
        <end position="271"/>
    </location>
</feature>
<feature type="domain" description="ABC3 transporter permease C-terminal" evidence="7">
    <location>
        <begin position="256"/>
        <end position="361"/>
    </location>
</feature>
<feature type="transmembrane region" description="Helical" evidence="6">
    <location>
        <begin position="299"/>
        <end position="322"/>
    </location>
</feature>
<feature type="transmembrane region" description="Helical" evidence="6">
    <location>
        <begin position="704"/>
        <end position="726"/>
    </location>
</feature>
<dbReference type="InterPro" id="IPR003838">
    <property type="entry name" value="ABC3_permease_C"/>
</dbReference>
<dbReference type="PANTHER" id="PTHR30287">
    <property type="entry name" value="MEMBRANE COMPONENT OF PREDICTED ABC SUPERFAMILY METABOLITE UPTAKE TRANSPORTER"/>
    <property type="match status" value="1"/>
</dbReference>
<feature type="transmembrane region" description="Helical" evidence="6">
    <location>
        <begin position="20"/>
        <end position="39"/>
    </location>
</feature>
<name>A0ABU1GWQ5_9GAMM</name>
<comment type="subcellular location">
    <subcellularLocation>
        <location evidence="1">Cell membrane</location>
        <topology evidence="1">Multi-pass membrane protein</topology>
    </subcellularLocation>
</comment>
<dbReference type="InterPro" id="IPR025857">
    <property type="entry name" value="MacB_PCD"/>
</dbReference>
<protein>
    <submittedName>
        <fullName evidence="9">ABC transporter permease</fullName>
    </submittedName>
</protein>
<feature type="transmembrane region" description="Helical" evidence="6">
    <location>
        <begin position="412"/>
        <end position="435"/>
    </location>
</feature>
<accession>A0ABU1GWQ5</accession>
<evidence type="ECO:0000313" key="10">
    <source>
        <dbReference type="Proteomes" id="UP001269375"/>
    </source>
</evidence>
<evidence type="ECO:0000256" key="6">
    <source>
        <dbReference type="SAM" id="Phobius"/>
    </source>
</evidence>
<dbReference type="Proteomes" id="UP001269375">
    <property type="component" value="Unassembled WGS sequence"/>
</dbReference>
<evidence type="ECO:0000259" key="8">
    <source>
        <dbReference type="Pfam" id="PF12704"/>
    </source>
</evidence>
<dbReference type="EMBL" id="JARWAO010000005">
    <property type="protein sequence ID" value="MDR5896424.1"/>
    <property type="molecule type" value="Genomic_DNA"/>
</dbReference>
<proteinExistence type="predicted"/>
<gene>
    <name evidence="9" type="ORF">QC825_10105</name>
</gene>
<evidence type="ECO:0000256" key="4">
    <source>
        <dbReference type="ARBA" id="ARBA00022989"/>
    </source>
</evidence>
<dbReference type="PANTHER" id="PTHR30287:SF1">
    <property type="entry name" value="INNER MEMBRANE PROTEIN"/>
    <property type="match status" value="1"/>
</dbReference>
<keyword evidence="2" id="KW-1003">Cell membrane</keyword>
<organism evidence="9 10">
    <name type="scientific">Larsenimonas suaedae</name>
    <dbReference type="NCBI Taxonomy" id="1851019"/>
    <lineage>
        <taxon>Bacteria</taxon>
        <taxon>Pseudomonadati</taxon>
        <taxon>Pseudomonadota</taxon>
        <taxon>Gammaproteobacteria</taxon>
        <taxon>Oceanospirillales</taxon>
        <taxon>Halomonadaceae</taxon>
        <taxon>Larsenimonas</taxon>
    </lineage>
</organism>
<reference evidence="9 10" key="1">
    <citation type="submission" date="2023-04" db="EMBL/GenBank/DDBJ databases">
        <title>A long-awaited taxogenomic arrangement of the family Halomonadaceae.</title>
        <authorList>
            <person name="De La Haba R."/>
            <person name="Chuvochina M."/>
            <person name="Wittouck S."/>
            <person name="Arahal D.R."/>
            <person name="Sanchez-Porro C."/>
            <person name="Hugenholtz P."/>
            <person name="Ventosa A."/>
        </authorList>
    </citation>
    <scope>NUCLEOTIDE SEQUENCE [LARGE SCALE GENOMIC DNA]</scope>
    <source>
        <strain evidence="9 10">DSM 22428</strain>
    </source>
</reference>
<evidence type="ECO:0000259" key="7">
    <source>
        <dbReference type="Pfam" id="PF02687"/>
    </source>
</evidence>
<feature type="transmembrane region" description="Helical" evidence="6">
    <location>
        <begin position="792"/>
        <end position="812"/>
    </location>
</feature>
<dbReference type="Pfam" id="PF02687">
    <property type="entry name" value="FtsX"/>
    <property type="match status" value="1"/>
</dbReference>
<feature type="transmembrane region" description="Helical" evidence="6">
    <location>
        <begin position="756"/>
        <end position="780"/>
    </location>
</feature>
<keyword evidence="4 6" id="KW-1133">Transmembrane helix</keyword>
<evidence type="ECO:0000256" key="3">
    <source>
        <dbReference type="ARBA" id="ARBA00022692"/>
    </source>
</evidence>
<feature type="domain" description="MacB-like periplasmic core" evidence="8">
    <location>
        <begin position="23"/>
        <end position="191"/>
    </location>
</feature>
<feature type="transmembrane region" description="Helical" evidence="6">
    <location>
        <begin position="387"/>
        <end position="406"/>
    </location>
</feature>
<evidence type="ECO:0000256" key="1">
    <source>
        <dbReference type="ARBA" id="ARBA00004651"/>
    </source>
</evidence>
<dbReference type="InterPro" id="IPR038766">
    <property type="entry name" value="Membrane_comp_ABC_pdt"/>
</dbReference>
<sequence length="831" mass="90557">MARLALKSLWRDLRAADVRALFLAMIIAVAATTMIGFFLDRVTQGMARQAGQLLGGDVVLVKGAPFEQVDVTRLREGGFKTSEQTQMVSMASRQGAFQLSSLKTVDSDYPLYGTLTIRTAAGEVQKTGPPAVGEVWIDARLGRRLEAGLGDDFQLGQTRVRVAGFIEREPDQRVGLANLNPHILLSQATLEHADLIHPGARVTYRLMGRGESGAVEAIQPWLDSLRDQSIRVMDVEHDSPRLGRTLERTQKYLSLAGLAAVLLAGVAVAMATRRYVERHLMTVALLRCFGSQRRQFTALFLYQLGWLALVASILGAALGWLGQEALLSLLAAMLTLALPPPGIMPLALGVLTAVAMLAGFAGPTLLRLKNVSALKVLRHELDPMPVSALWVVLVASLVFGALLWLFSKDLMLSFWVLVLGFIALFGLWAVSAVLLRGLGRLSYRFHGPWRMGARQLAQRTRSSQGQMVAFSVTLAAVGFITLVRADLLDDWQNRLPADAPNQFAINIQPSERADFTNALDTLTTSRSDVYPLVRGRIVAINDRSPREVVPEKAREDGNLRRELNLTWREALPDTNEVTQGQWFAPDAVAGEGVVPISMAERLATRFDLSLGDTLTFDIGGSDVTGRITSIRKVDWESFQPNFFVIFPPGVLEGFSHSFITAFYLPSDKRDALGQVVKQFPSVSFLDIGVILNQVDRMLSQVARAILFILLFVGAAGVAVLFAALAASRPERTHEGALLRVFGAQSGYLSKAHGAEFLWLGGLSGVMAAVLVEGGTAALYAFWLDLPVRTHPLLWMGLPSAGMALVGGLGWVLGRDLRRQPPMTSLGQLEQS</sequence>
<keyword evidence="3 6" id="KW-0812">Transmembrane</keyword>
<evidence type="ECO:0000313" key="9">
    <source>
        <dbReference type="EMBL" id="MDR5896424.1"/>
    </source>
</evidence>
<evidence type="ECO:0000256" key="5">
    <source>
        <dbReference type="ARBA" id="ARBA00023136"/>
    </source>
</evidence>
<dbReference type="Pfam" id="PF12704">
    <property type="entry name" value="MacB_PCD"/>
    <property type="match status" value="1"/>
</dbReference>
<keyword evidence="5 6" id="KW-0472">Membrane</keyword>
<keyword evidence="10" id="KW-1185">Reference proteome</keyword>
<feature type="transmembrane region" description="Helical" evidence="6">
    <location>
        <begin position="342"/>
        <end position="366"/>
    </location>
</feature>
<comment type="caution">
    <text evidence="9">The sequence shown here is derived from an EMBL/GenBank/DDBJ whole genome shotgun (WGS) entry which is preliminary data.</text>
</comment>